<dbReference type="Gene3D" id="3.40.640.10">
    <property type="entry name" value="Type I PLP-dependent aspartate aminotransferase-like (Major domain)"/>
    <property type="match status" value="1"/>
</dbReference>
<keyword evidence="3" id="KW-0032">Aminotransferase</keyword>
<dbReference type="Gene3D" id="3.90.1150.10">
    <property type="entry name" value="Aspartate Aminotransferase, domain 1"/>
    <property type="match status" value="1"/>
</dbReference>
<protein>
    <submittedName>
        <fullName evidence="3">DegT/DnrJ/EryC1/StrS family aminotransferase</fullName>
    </submittedName>
</protein>
<keyword evidence="4" id="KW-1185">Reference proteome</keyword>
<comment type="caution">
    <text evidence="3">The sequence shown here is derived from an EMBL/GenBank/DDBJ whole genome shotgun (WGS) entry which is preliminary data.</text>
</comment>
<keyword evidence="3" id="KW-0808">Transferase</keyword>
<dbReference type="PANTHER" id="PTHR30244">
    <property type="entry name" value="TRANSAMINASE"/>
    <property type="match status" value="1"/>
</dbReference>
<dbReference type="SUPFAM" id="SSF53383">
    <property type="entry name" value="PLP-dependent transferases"/>
    <property type="match status" value="1"/>
</dbReference>
<name>A0ABS6TS54_STRHA</name>
<feature type="compositionally biased region" description="Low complexity" evidence="2">
    <location>
        <begin position="1"/>
        <end position="42"/>
    </location>
</feature>
<dbReference type="InterPro" id="IPR015422">
    <property type="entry name" value="PyrdxlP-dep_Trfase_small"/>
</dbReference>
<feature type="region of interest" description="Disordered" evidence="2">
    <location>
        <begin position="1"/>
        <end position="57"/>
    </location>
</feature>
<reference evidence="3 4" key="1">
    <citation type="submission" date="2021-07" db="EMBL/GenBank/DDBJ databases">
        <title>Sequencing Streptomyces halstedii LGO-A4 genome an citrus endophytic actinomycete.</title>
        <authorList>
            <person name="Samborskyy M."/>
            <person name="Scott N."/>
            <person name="Deglau R."/>
            <person name="Dickens S."/>
            <person name="Oliveira L.G."/>
        </authorList>
    </citation>
    <scope>NUCLEOTIDE SEQUENCE [LARGE SCALE GENOMIC DNA]</scope>
    <source>
        <strain evidence="3 4">LGO-A4</strain>
    </source>
</reference>
<evidence type="ECO:0000313" key="3">
    <source>
        <dbReference type="EMBL" id="MBV7671059.1"/>
    </source>
</evidence>
<dbReference type="InterPro" id="IPR015424">
    <property type="entry name" value="PyrdxlP-dep_Trfase"/>
</dbReference>
<dbReference type="EMBL" id="JAHUVW010000001">
    <property type="protein sequence ID" value="MBV7671059.1"/>
    <property type="molecule type" value="Genomic_DNA"/>
</dbReference>
<dbReference type="RefSeq" id="WP_228869592.1">
    <property type="nucleotide sequence ID" value="NZ_JAHUVW010000001.1"/>
</dbReference>
<gene>
    <name evidence="3" type="ORF">STHAL_16505</name>
</gene>
<dbReference type="Pfam" id="PF01041">
    <property type="entry name" value="DegT_DnrJ_EryC1"/>
    <property type="match status" value="1"/>
</dbReference>
<dbReference type="CDD" id="cd00616">
    <property type="entry name" value="AHBA_syn"/>
    <property type="match status" value="1"/>
</dbReference>
<sequence>MTGPTHPGGLAATTPPGGEATVPAPAVAPGGDPAVPAPLGTTGLTGPGGPAGAPRTSPVPFFPPHLFEADRRALLDLVRDVALDPSQRFILGHRTQEFERVLCASLGATDVVLCGSGTSALELVLTAMDVGPGDEVVVPAFGCAPLAASVINVGAVPVFADIDPHTMVADPDAMERRITPRTKALMPAHMFSVMADMPRFTALARRHGLRLVEDSAVAQGAVLGTTPAGLWGDAGVYSFVQVKSCGMPGEGGAVVTRDAELARRVRMLRNHGQDGRQRFVHQVIGRNSRFDEVQAAFQLHRFDGFPARLERRARIAAHYTERFAPLAEHGIVPPPQGGDGRCHYVYCLLAEERDALRAHLTRAGVETHVYYPRPLPAQPAFARYARPGETWPHAHAAAARILALPVHHLLTDAEVEHVTESVRSFADAR</sequence>
<comment type="similarity">
    <text evidence="1">Belongs to the DegT/DnrJ/EryC1 family.</text>
</comment>
<evidence type="ECO:0000256" key="1">
    <source>
        <dbReference type="RuleBase" id="RU004508"/>
    </source>
</evidence>
<dbReference type="Proteomes" id="UP000735541">
    <property type="component" value="Unassembled WGS sequence"/>
</dbReference>
<evidence type="ECO:0000256" key="2">
    <source>
        <dbReference type="SAM" id="MobiDB-lite"/>
    </source>
</evidence>
<dbReference type="PANTHER" id="PTHR30244:SF42">
    <property type="entry name" value="UDP-2-ACETAMIDO-2-DEOXY-3-OXO-D-GLUCURONATE AMINOTRANSFERASE"/>
    <property type="match status" value="1"/>
</dbReference>
<keyword evidence="1" id="KW-0663">Pyridoxal phosphate</keyword>
<accession>A0ABS6TS54</accession>
<proteinExistence type="inferred from homology"/>
<dbReference type="GO" id="GO:0008483">
    <property type="term" value="F:transaminase activity"/>
    <property type="evidence" value="ECO:0007669"/>
    <property type="project" value="UniProtKB-KW"/>
</dbReference>
<dbReference type="PIRSF" id="PIRSF000390">
    <property type="entry name" value="PLP_StrS"/>
    <property type="match status" value="1"/>
</dbReference>
<organism evidence="3 4">
    <name type="scientific">Streptomyces halstedii</name>
    <dbReference type="NCBI Taxonomy" id="1944"/>
    <lineage>
        <taxon>Bacteria</taxon>
        <taxon>Bacillati</taxon>
        <taxon>Actinomycetota</taxon>
        <taxon>Actinomycetes</taxon>
        <taxon>Kitasatosporales</taxon>
        <taxon>Streptomycetaceae</taxon>
        <taxon>Streptomyces</taxon>
    </lineage>
</organism>
<dbReference type="InterPro" id="IPR015421">
    <property type="entry name" value="PyrdxlP-dep_Trfase_major"/>
</dbReference>
<evidence type="ECO:0000313" key="4">
    <source>
        <dbReference type="Proteomes" id="UP000735541"/>
    </source>
</evidence>
<dbReference type="InterPro" id="IPR000653">
    <property type="entry name" value="DegT/StrS_aminotransferase"/>
</dbReference>